<dbReference type="PROSITE" id="PS51257">
    <property type="entry name" value="PROKAR_LIPOPROTEIN"/>
    <property type="match status" value="1"/>
</dbReference>
<feature type="coiled-coil region" evidence="1">
    <location>
        <begin position="22"/>
        <end position="98"/>
    </location>
</feature>
<organism evidence="2 3">
    <name type="scientific">Flavilitoribacter nigricans (strain ATCC 23147 / DSM 23189 / NBRC 102662 / NCIMB 1420 / SS-2)</name>
    <name type="common">Lewinella nigricans</name>
    <dbReference type="NCBI Taxonomy" id="1122177"/>
    <lineage>
        <taxon>Bacteria</taxon>
        <taxon>Pseudomonadati</taxon>
        <taxon>Bacteroidota</taxon>
        <taxon>Saprospiria</taxon>
        <taxon>Saprospirales</taxon>
        <taxon>Lewinellaceae</taxon>
        <taxon>Flavilitoribacter</taxon>
    </lineage>
</organism>
<protein>
    <recommendedName>
        <fullName evidence="4">SPOR domain-containing protein</fullName>
    </recommendedName>
</protein>
<proteinExistence type="predicted"/>
<name>A0A2D0NG26_FLAN2</name>
<gene>
    <name evidence="2" type="ORF">CRP01_07780</name>
</gene>
<keyword evidence="1" id="KW-0175">Coiled coil</keyword>
<dbReference type="AlphaFoldDB" id="A0A2D0NG26"/>
<comment type="caution">
    <text evidence="2">The sequence shown here is derived from an EMBL/GenBank/DDBJ whole genome shotgun (WGS) entry which is preliminary data.</text>
</comment>
<evidence type="ECO:0000313" key="3">
    <source>
        <dbReference type="Proteomes" id="UP000223913"/>
    </source>
</evidence>
<evidence type="ECO:0000256" key="1">
    <source>
        <dbReference type="SAM" id="Coils"/>
    </source>
</evidence>
<accession>A0A2D0NG26</accession>
<keyword evidence="3" id="KW-1185">Reference proteome</keyword>
<evidence type="ECO:0000313" key="2">
    <source>
        <dbReference type="EMBL" id="PHN07119.1"/>
    </source>
</evidence>
<reference evidence="2 3" key="1">
    <citation type="submission" date="2017-10" db="EMBL/GenBank/DDBJ databases">
        <title>The draft genome sequence of Lewinella nigricans NBRC 102662.</title>
        <authorList>
            <person name="Wang K."/>
        </authorList>
    </citation>
    <scope>NUCLEOTIDE SEQUENCE [LARGE SCALE GENOMIC DNA]</scope>
    <source>
        <strain evidence="2 3">NBRC 102662</strain>
    </source>
</reference>
<evidence type="ECO:0008006" key="4">
    <source>
        <dbReference type="Google" id="ProtNLM"/>
    </source>
</evidence>
<sequence>MKYFAPVMFAIVTLVFSSCGSSKELTAEVESTRSSLQQCQDELATAQMNLSAATQELDQAKNMLGGRGDQMTQIQNENRALRDQLTQTQAQLATVTQQMQASSDSYGTWYRVQIGAFEQRRVDNSLETTDKLSLETQNDLQKTALGRFRNYDDAKKLQDHLKSIGLKDAWIVTYKDGVRVPIESVKGK</sequence>
<dbReference type="Proteomes" id="UP000223913">
    <property type="component" value="Unassembled WGS sequence"/>
</dbReference>
<dbReference type="OrthoDB" id="1119072at2"/>
<dbReference type="RefSeq" id="WP_099149454.1">
    <property type="nucleotide sequence ID" value="NZ_PDUD01000011.1"/>
</dbReference>
<dbReference type="EMBL" id="PDUD01000011">
    <property type="protein sequence ID" value="PHN07119.1"/>
    <property type="molecule type" value="Genomic_DNA"/>
</dbReference>